<name>A0A806KFZ2_9BACT</name>
<dbReference type="EMBL" id="JQ844236">
    <property type="protein sequence ID" value="AGS53545.1"/>
    <property type="molecule type" value="Genomic_DNA"/>
</dbReference>
<protein>
    <submittedName>
        <fullName evidence="1">Uncharacterized protein</fullName>
    </submittedName>
</protein>
<proteinExistence type="predicted"/>
<reference evidence="1" key="1">
    <citation type="submission" date="2012-03" db="EMBL/GenBank/DDBJ databases">
        <title>Functional metagenomics reveals considerable lignocellulase gene clusters in the gut microbiome of a wood-feeding higher termite.</title>
        <authorList>
            <person name="Liu N."/>
        </authorList>
    </citation>
    <scope>NUCLEOTIDE SEQUENCE</scope>
</reference>
<dbReference type="AlphaFoldDB" id="A0A806KFZ2"/>
<accession>A0A806KFZ2</accession>
<sequence length="242" mass="25990">MIIIGPIIAAFVSICGAIGSACATIGSALAVAITQLKPIIDLIIKAIPLIVQILQMLAPNEVEPKEVETGELAAKAEVCKDDIKPENYDSYSEYIHAVRDCVENDPVKKAEVEEKMKGWSENDTKAYILVSAGMVGELTAEKLGTDYIDPAFIAKANSIGLSAEKTISLIQGLDKLGVNTTEVNKYFDGCSKGADFEKTDKAIKTVIGDIDPSVKTEEQKIAALNQMSEKIDADVKAIENQI</sequence>
<organism evidence="1">
    <name type="scientific">uncultured bacterium contig00062</name>
    <dbReference type="NCBI Taxonomy" id="1181545"/>
    <lineage>
        <taxon>Bacteria</taxon>
        <taxon>environmental samples</taxon>
    </lineage>
</organism>
<evidence type="ECO:0000313" key="1">
    <source>
        <dbReference type="EMBL" id="AGS53545.1"/>
    </source>
</evidence>